<keyword evidence="3" id="KW-1185">Reference proteome</keyword>
<accession>A0A6P9C214</accession>
<dbReference type="KEGG" id="pgut:117668496"/>
<dbReference type="FunFam" id="3.80.10.10:FF:001164">
    <property type="entry name" value="GH01279p"/>
    <property type="match status" value="1"/>
</dbReference>
<dbReference type="SMART" id="SM00364">
    <property type="entry name" value="LRR_BAC"/>
    <property type="match status" value="5"/>
</dbReference>
<dbReference type="Pfam" id="PF13855">
    <property type="entry name" value="LRR_8"/>
    <property type="match status" value="2"/>
</dbReference>
<dbReference type="OrthoDB" id="9041747at2759"/>
<dbReference type="InterPro" id="IPR050216">
    <property type="entry name" value="LRR_domain-containing"/>
</dbReference>
<gene>
    <name evidence="4" type="primary">LRRC69</name>
</gene>
<proteinExistence type="predicted"/>
<dbReference type="InterPro" id="IPR001611">
    <property type="entry name" value="Leu-rich_rpt"/>
</dbReference>
<dbReference type="CTD" id="100130742"/>
<dbReference type="InterPro" id="IPR032675">
    <property type="entry name" value="LRR_dom_sf"/>
</dbReference>
<dbReference type="GeneID" id="117668496"/>
<dbReference type="AlphaFoldDB" id="A0A6P9C214"/>
<evidence type="ECO:0000256" key="1">
    <source>
        <dbReference type="ARBA" id="ARBA00022614"/>
    </source>
</evidence>
<keyword evidence="2" id="KW-0677">Repeat</keyword>
<dbReference type="SMART" id="SM00369">
    <property type="entry name" value="LRR_TYP"/>
    <property type="match status" value="8"/>
</dbReference>
<evidence type="ECO:0000256" key="2">
    <source>
        <dbReference type="ARBA" id="ARBA00022737"/>
    </source>
</evidence>
<dbReference type="InParanoid" id="A0A6P9C214"/>
<dbReference type="SUPFAM" id="SSF52058">
    <property type="entry name" value="L domain-like"/>
    <property type="match status" value="1"/>
</dbReference>
<dbReference type="OMA" id="CFNKSGH"/>
<dbReference type="InterPro" id="IPR003591">
    <property type="entry name" value="Leu-rich_rpt_typical-subtyp"/>
</dbReference>
<dbReference type="GO" id="GO:0005737">
    <property type="term" value="C:cytoplasm"/>
    <property type="evidence" value="ECO:0007669"/>
    <property type="project" value="TreeGrafter"/>
</dbReference>
<dbReference type="SMART" id="SM00365">
    <property type="entry name" value="LRR_SD22"/>
    <property type="match status" value="6"/>
</dbReference>
<organism evidence="3 4">
    <name type="scientific">Pantherophis guttatus</name>
    <name type="common">Corn snake</name>
    <name type="synonym">Elaphe guttata</name>
    <dbReference type="NCBI Taxonomy" id="94885"/>
    <lineage>
        <taxon>Eukaryota</taxon>
        <taxon>Metazoa</taxon>
        <taxon>Chordata</taxon>
        <taxon>Craniata</taxon>
        <taxon>Vertebrata</taxon>
        <taxon>Euteleostomi</taxon>
        <taxon>Lepidosauria</taxon>
        <taxon>Squamata</taxon>
        <taxon>Bifurcata</taxon>
        <taxon>Unidentata</taxon>
        <taxon>Episquamata</taxon>
        <taxon>Toxicofera</taxon>
        <taxon>Serpentes</taxon>
        <taxon>Colubroidea</taxon>
        <taxon>Colubridae</taxon>
        <taxon>Colubrinae</taxon>
        <taxon>Pantherophis</taxon>
    </lineage>
</organism>
<name>A0A6P9C214_PANGU</name>
<dbReference type="PANTHER" id="PTHR48051:SF57">
    <property type="entry name" value="LEUCINE RICH REPEAT CONTAINING 30"/>
    <property type="match status" value="1"/>
</dbReference>
<dbReference type="Proteomes" id="UP001652622">
    <property type="component" value="Unplaced"/>
</dbReference>
<evidence type="ECO:0000313" key="4">
    <source>
        <dbReference type="RefSeq" id="XP_034278313.1"/>
    </source>
</evidence>
<dbReference type="RefSeq" id="XP_034278313.1">
    <property type="nucleotide sequence ID" value="XM_034422422.1"/>
</dbReference>
<dbReference type="Gene3D" id="3.80.10.10">
    <property type="entry name" value="Ribonuclease Inhibitor"/>
    <property type="match status" value="2"/>
</dbReference>
<reference evidence="4" key="1">
    <citation type="submission" date="2025-08" db="UniProtKB">
        <authorList>
            <consortium name="RefSeq"/>
        </authorList>
    </citation>
    <scope>IDENTIFICATION</scope>
    <source>
        <tissue evidence="4">Blood</tissue>
    </source>
</reference>
<sequence>MAEGKLLRVLRGGSGTRSLSLARRGLQHPPRGLANLSNLERLSLRDNQLFSLSHEMEALSRLKVLNLGNNNFEEVPEQLKYLISLQKLYLFGNKITKISPLIFDELKNLELLNLNKNQLNYLPPEICRLENLECVSLENNKLEKIPKEFCYLQNLHELHLSHNFITSLPEDIQHLKKLKILILSRNKIESLPDGICKLESLKILDVAGNNIQIFPIAMGYLQLEELYCEDNPLLQKKPVSAIQEEDILTLKEITARFIFTQLENENPLLCRAVKQNPQAQNLLSQRQECAHCGHSFLSMWLECVRFIDIKQKRMKTSKNLQLLPVRSLLCSYNCFYQRDHELFGISVL</sequence>
<keyword evidence="1" id="KW-0433">Leucine-rich repeat</keyword>
<dbReference type="PANTHER" id="PTHR48051">
    <property type="match status" value="1"/>
</dbReference>
<evidence type="ECO:0000313" key="3">
    <source>
        <dbReference type="Proteomes" id="UP001652622"/>
    </source>
</evidence>
<dbReference type="PROSITE" id="PS51450">
    <property type="entry name" value="LRR"/>
    <property type="match status" value="3"/>
</dbReference>
<protein>
    <submittedName>
        <fullName evidence="4">Leucine-rich repeat-containing protein 69</fullName>
    </submittedName>
</protein>